<accession>A0A392V1A0</accession>
<comment type="caution">
    <text evidence="1">The sequence shown here is derived from an EMBL/GenBank/DDBJ whole genome shotgun (WGS) entry which is preliminary data.</text>
</comment>
<reference evidence="1 2" key="1">
    <citation type="journal article" date="2018" name="Front. Plant Sci.">
        <title>Red Clover (Trifolium pratense) and Zigzag Clover (T. medium) - A Picture of Genomic Similarities and Differences.</title>
        <authorList>
            <person name="Dluhosova J."/>
            <person name="Istvanek J."/>
            <person name="Nedelnik J."/>
            <person name="Repkova J."/>
        </authorList>
    </citation>
    <scope>NUCLEOTIDE SEQUENCE [LARGE SCALE GENOMIC DNA]</scope>
    <source>
        <strain evidence="2">cv. 10/8</strain>
        <tissue evidence="1">Leaf</tissue>
    </source>
</reference>
<dbReference type="Proteomes" id="UP000265520">
    <property type="component" value="Unassembled WGS sequence"/>
</dbReference>
<feature type="non-terminal residue" evidence="1">
    <location>
        <position position="1"/>
    </location>
</feature>
<evidence type="ECO:0000313" key="2">
    <source>
        <dbReference type="Proteomes" id="UP000265520"/>
    </source>
</evidence>
<protein>
    <submittedName>
        <fullName evidence="1">Uncharacterized protein</fullName>
    </submittedName>
</protein>
<keyword evidence="2" id="KW-1185">Reference proteome</keyword>
<proteinExistence type="predicted"/>
<evidence type="ECO:0000313" key="1">
    <source>
        <dbReference type="EMBL" id="MCI82068.1"/>
    </source>
</evidence>
<dbReference type="AlphaFoldDB" id="A0A392V1A0"/>
<organism evidence="1 2">
    <name type="scientific">Trifolium medium</name>
    <dbReference type="NCBI Taxonomy" id="97028"/>
    <lineage>
        <taxon>Eukaryota</taxon>
        <taxon>Viridiplantae</taxon>
        <taxon>Streptophyta</taxon>
        <taxon>Embryophyta</taxon>
        <taxon>Tracheophyta</taxon>
        <taxon>Spermatophyta</taxon>
        <taxon>Magnoliopsida</taxon>
        <taxon>eudicotyledons</taxon>
        <taxon>Gunneridae</taxon>
        <taxon>Pentapetalae</taxon>
        <taxon>rosids</taxon>
        <taxon>fabids</taxon>
        <taxon>Fabales</taxon>
        <taxon>Fabaceae</taxon>
        <taxon>Papilionoideae</taxon>
        <taxon>50 kb inversion clade</taxon>
        <taxon>NPAAA clade</taxon>
        <taxon>Hologalegina</taxon>
        <taxon>IRL clade</taxon>
        <taxon>Trifolieae</taxon>
        <taxon>Trifolium</taxon>
    </lineage>
</organism>
<dbReference type="EMBL" id="LXQA011034175">
    <property type="protein sequence ID" value="MCI82068.1"/>
    <property type="molecule type" value="Genomic_DNA"/>
</dbReference>
<sequence>SDLLPADATDALLPLILCEKTCIRFVALTCIW</sequence>
<name>A0A392V1A0_9FABA</name>